<feature type="region of interest" description="Disordered" evidence="1">
    <location>
        <begin position="154"/>
        <end position="194"/>
    </location>
</feature>
<feature type="region of interest" description="Disordered" evidence="1">
    <location>
        <begin position="1"/>
        <end position="21"/>
    </location>
</feature>
<protein>
    <recommendedName>
        <fullName evidence="4">YkgJ family cysteine cluster protein</fullName>
    </recommendedName>
</protein>
<dbReference type="EMBL" id="VBOT01000008">
    <property type="protein sequence ID" value="TMQ53812.1"/>
    <property type="molecule type" value="Genomic_DNA"/>
</dbReference>
<dbReference type="Proteomes" id="UP000320184">
    <property type="component" value="Unassembled WGS sequence"/>
</dbReference>
<evidence type="ECO:0000256" key="1">
    <source>
        <dbReference type="SAM" id="MobiDB-lite"/>
    </source>
</evidence>
<dbReference type="AlphaFoldDB" id="A0A538SR22"/>
<organism evidence="2 3">
    <name type="scientific">Eiseniibacteriota bacterium</name>
    <dbReference type="NCBI Taxonomy" id="2212470"/>
    <lineage>
        <taxon>Bacteria</taxon>
        <taxon>Candidatus Eiseniibacteriota</taxon>
    </lineage>
</organism>
<evidence type="ECO:0008006" key="4">
    <source>
        <dbReference type="Google" id="ProtNLM"/>
    </source>
</evidence>
<sequence length="194" mass="22216">MKAKSGMGSAGDTKSSAGEDSRAARELTAVENVDLCSGCVKCCTYITVEIDAPRAAWEYDQWIWALHHRGVNLYVEKPERWFLHFETVCNRLSTEGRCSIYGRHPVLCRDYDPRTCERRLPLGDVRAWFHDADELERWLQAERPRHWERLTEYRREGSAAPAEQRAAPPPTALLTIASLEPRPTERTRSNGTSR</sequence>
<evidence type="ECO:0000313" key="2">
    <source>
        <dbReference type="EMBL" id="TMQ53812.1"/>
    </source>
</evidence>
<proteinExistence type="predicted"/>
<comment type="caution">
    <text evidence="2">The sequence shown here is derived from an EMBL/GenBank/DDBJ whole genome shotgun (WGS) entry which is preliminary data.</text>
</comment>
<name>A0A538SR22_UNCEI</name>
<evidence type="ECO:0000313" key="3">
    <source>
        <dbReference type="Proteomes" id="UP000320184"/>
    </source>
</evidence>
<accession>A0A538SR22</accession>
<gene>
    <name evidence="2" type="ORF">E6K73_00775</name>
</gene>
<reference evidence="2 3" key="1">
    <citation type="journal article" date="2019" name="Nat. Microbiol.">
        <title>Mediterranean grassland soil C-N compound turnover is dependent on rainfall and depth, and is mediated by genomically divergent microorganisms.</title>
        <authorList>
            <person name="Diamond S."/>
            <person name="Andeer P.F."/>
            <person name="Li Z."/>
            <person name="Crits-Christoph A."/>
            <person name="Burstein D."/>
            <person name="Anantharaman K."/>
            <person name="Lane K.R."/>
            <person name="Thomas B.C."/>
            <person name="Pan C."/>
            <person name="Northen T.R."/>
            <person name="Banfield J.F."/>
        </authorList>
    </citation>
    <scope>NUCLEOTIDE SEQUENCE [LARGE SCALE GENOMIC DNA]</scope>
    <source>
        <strain evidence="2">WS_3</strain>
    </source>
</reference>